<evidence type="ECO:0000256" key="2">
    <source>
        <dbReference type="ARBA" id="ARBA00006099"/>
    </source>
</evidence>
<dbReference type="CDD" id="cd01005">
    <property type="entry name" value="PBP2_CysP"/>
    <property type="match status" value="1"/>
</dbReference>
<dbReference type="PANTHER" id="PTHR30368:SF2">
    <property type="entry name" value="SULFATE-BINDING PROTEIN"/>
    <property type="match status" value="1"/>
</dbReference>
<evidence type="ECO:0000256" key="1">
    <source>
        <dbReference type="ARBA" id="ARBA00004418"/>
    </source>
</evidence>
<reference evidence="6 7" key="1">
    <citation type="submission" date="2013-10" db="EMBL/GenBank/DDBJ databases">
        <title>The Genome Sequence of Acinetobacter lwoffii NIPH 512.</title>
        <authorList>
            <consortium name="The Broad Institute Genomics Platform"/>
            <consortium name="The Broad Institute Genome Sequencing Center for Infectious Disease"/>
            <person name="Cerqueira G."/>
            <person name="Feldgarden M."/>
            <person name="Courvalin P."/>
            <person name="Grillot-Courvalin C."/>
            <person name="Clermont D."/>
            <person name="Rocha E."/>
            <person name="Yoon E.-J."/>
            <person name="Nemec A."/>
            <person name="Young S.K."/>
            <person name="Zeng Q."/>
            <person name="Gargeya S."/>
            <person name="Fitzgerald M."/>
            <person name="Abouelleil A."/>
            <person name="Alvarado L."/>
            <person name="Berlin A.M."/>
            <person name="Chapman S.B."/>
            <person name="Gainer-Dewar J."/>
            <person name="Goldberg J."/>
            <person name="Gnerre S."/>
            <person name="Griggs A."/>
            <person name="Gujja S."/>
            <person name="Hansen M."/>
            <person name="Howarth C."/>
            <person name="Imamovic A."/>
            <person name="Ireland A."/>
            <person name="Larimer J."/>
            <person name="McCowan C."/>
            <person name="Murphy C."/>
            <person name="Pearson M."/>
            <person name="Poon T.W."/>
            <person name="Priest M."/>
            <person name="Roberts A."/>
            <person name="Saif S."/>
            <person name="Shea T."/>
            <person name="Sykes S."/>
            <person name="Wortman J."/>
            <person name="Nusbaum C."/>
            <person name="Birren B."/>
        </authorList>
    </citation>
    <scope>NUCLEOTIDE SEQUENCE [LARGE SCALE GENOMIC DNA]</scope>
    <source>
        <strain evidence="6 7">NIPH 512</strain>
    </source>
</reference>
<evidence type="ECO:0000256" key="3">
    <source>
        <dbReference type="ARBA" id="ARBA00022448"/>
    </source>
</evidence>
<name>A0ABN0PWM8_ACILW</name>
<proteinExistence type="inferred from homology"/>
<keyword evidence="4" id="KW-0732">Signal</keyword>
<comment type="caution">
    <text evidence="6">The sequence shown here is derived from an EMBL/GenBank/DDBJ whole genome shotgun (WGS) entry which is preliminary data.</text>
</comment>
<keyword evidence="3" id="KW-0813">Transport</keyword>
<dbReference type="SUPFAM" id="SSF53850">
    <property type="entry name" value="Periplasmic binding protein-like II"/>
    <property type="match status" value="1"/>
</dbReference>
<comment type="subcellular location">
    <subcellularLocation>
        <location evidence="1">Periplasm</location>
    </subcellularLocation>
</comment>
<evidence type="ECO:0000313" key="7">
    <source>
        <dbReference type="Proteomes" id="UP000018465"/>
    </source>
</evidence>
<dbReference type="Pfam" id="PF13531">
    <property type="entry name" value="SBP_bac_11"/>
    <property type="match status" value="1"/>
</dbReference>
<evidence type="ECO:0000256" key="4">
    <source>
        <dbReference type="ARBA" id="ARBA00022729"/>
    </source>
</evidence>
<dbReference type="NCBIfam" id="NF008022">
    <property type="entry name" value="PRK10752.1"/>
    <property type="match status" value="1"/>
</dbReference>
<organism evidence="6 7">
    <name type="scientific">Acinetobacter lwoffii NCTC 5866 = CIP 64.10 = NIPH 512</name>
    <dbReference type="NCBI Taxonomy" id="981327"/>
    <lineage>
        <taxon>Bacteria</taxon>
        <taxon>Pseudomonadati</taxon>
        <taxon>Pseudomonadota</taxon>
        <taxon>Gammaproteobacteria</taxon>
        <taxon>Moraxellales</taxon>
        <taxon>Moraxellaceae</taxon>
        <taxon>Acinetobacter</taxon>
    </lineage>
</organism>
<dbReference type="EMBL" id="AYHO01000005">
    <property type="protein sequence ID" value="ESJ94746.1"/>
    <property type="molecule type" value="Genomic_DNA"/>
</dbReference>
<dbReference type="NCBIfam" id="TIGR00971">
    <property type="entry name" value="3a0106s03"/>
    <property type="match status" value="1"/>
</dbReference>
<dbReference type="PANTHER" id="PTHR30368">
    <property type="entry name" value="SULFATE-BINDING PROTEIN"/>
    <property type="match status" value="1"/>
</dbReference>
<evidence type="ECO:0008006" key="8">
    <source>
        <dbReference type="Google" id="ProtNLM"/>
    </source>
</evidence>
<gene>
    <name evidence="6" type="ORF">P800_02853</name>
</gene>
<evidence type="ECO:0000313" key="6">
    <source>
        <dbReference type="EMBL" id="ESJ94746.1"/>
    </source>
</evidence>
<keyword evidence="5" id="KW-0574">Periplasm</keyword>
<dbReference type="InterPro" id="IPR005669">
    <property type="entry name" value="Thiosulph/SO4-bd"/>
</dbReference>
<sequence>MILFHIVISNEDKLRAAMKTQLKSLFSAALLATGLGMTATASQAADRQFLNVSYDATREFYDEFNKSFGAYWKNRTGLDVNFKQSHGGSGKQARSVVDGLKGDVVTLALANDIEEIVKSGQIQPGWQKEFPHNSAPYTSTIVFMVRKGNPKGIKDWNDLTKPGVQIITPNPKTGGLPRWVYLSAWGYAEKQPGGNKAKAQDFVGKLYKNVKVMDSAARASMTTFAERGIGDVLLTWENEALVTQKTLGKNKFDIVYPSITILTEPSVAIVDRTVEKNGNKWLATGYINYLYSPLGQEMAAKHFYRPRNEKVLAKYSAQFPKIKTFTIDEVFGGWANAQKTHFVNGAIFDQIYNSKR</sequence>
<keyword evidence="7" id="KW-1185">Reference proteome</keyword>
<accession>A0ABN0PWM8</accession>
<dbReference type="Gene3D" id="3.40.190.10">
    <property type="entry name" value="Periplasmic binding protein-like II"/>
    <property type="match status" value="2"/>
</dbReference>
<comment type="similarity">
    <text evidence="2">Belongs to the prokaryotic sulfate-binding protein family.</text>
</comment>
<dbReference type="NCBIfam" id="NF008106">
    <property type="entry name" value="PRK10852.1"/>
    <property type="match status" value="1"/>
</dbReference>
<protein>
    <recommendedName>
        <fullName evidence="8">Sulfate-binding protein</fullName>
    </recommendedName>
</protein>
<dbReference type="Proteomes" id="UP000018465">
    <property type="component" value="Unassembled WGS sequence"/>
</dbReference>
<evidence type="ECO:0000256" key="5">
    <source>
        <dbReference type="ARBA" id="ARBA00022764"/>
    </source>
</evidence>